<comment type="caution">
    <text evidence="1">The sequence shown here is derived from an EMBL/GenBank/DDBJ whole genome shotgun (WGS) entry which is preliminary data.</text>
</comment>
<gene>
    <name evidence="1" type="ORF">FVE85_8425</name>
</gene>
<sequence length="126" mass="13758">MAASSSNKNPDTNRWIKKFENDGVEVKDKSAVVKSQADTYGRIVQDQSARDALNKQFAKEVEPSVEEIVQTIAVMRVVDTSDVAVLQGILDEKLKEKERIMAEAGALALKLDQAILALEASLQAAN</sequence>
<evidence type="ECO:0000313" key="1">
    <source>
        <dbReference type="EMBL" id="KAA8491943.1"/>
    </source>
</evidence>
<proteinExistence type="predicted"/>
<organism evidence="1 2">
    <name type="scientific">Porphyridium purpureum</name>
    <name type="common">Red alga</name>
    <name type="synonym">Porphyridium cruentum</name>
    <dbReference type="NCBI Taxonomy" id="35688"/>
    <lineage>
        <taxon>Eukaryota</taxon>
        <taxon>Rhodophyta</taxon>
        <taxon>Bangiophyceae</taxon>
        <taxon>Porphyridiales</taxon>
        <taxon>Porphyridiaceae</taxon>
        <taxon>Porphyridium</taxon>
    </lineage>
</organism>
<evidence type="ECO:0000313" key="2">
    <source>
        <dbReference type="Proteomes" id="UP000324585"/>
    </source>
</evidence>
<dbReference type="Proteomes" id="UP000324585">
    <property type="component" value="Unassembled WGS sequence"/>
</dbReference>
<name>A0A5J4YMQ3_PORPP</name>
<accession>A0A5J4YMQ3</accession>
<keyword evidence="2" id="KW-1185">Reference proteome</keyword>
<protein>
    <submittedName>
        <fullName evidence="1">Uncharacterized protein</fullName>
    </submittedName>
</protein>
<reference evidence="2" key="1">
    <citation type="journal article" date="2019" name="Nat. Commun.">
        <title>Expansion of phycobilisome linker gene families in mesophilic red algae.</title>
        <authorList>
            <person name="Lee J."/>
            <person name="Kim D."/>
            <person name="Bhattacharya D."/>
            <person name="Yoon H.S."/>
        </authorList>
    </citation>
    <scope>NUCLEOTIDE SEQUENCE [LARGE SCALE GENOMIC DNA]</scope>
    <source>
        <strain evidence="2">CCMP 1328</strain>
    </source>
</reference>
<dbReference type="AlphaFoldDB" id="A0A5J4YMQ3"/>
<dbReference type="EMBL" id="VRMN01000011">
    <property type="protein sequence ID" value="KAA8491943.1"/>
    <property type="molecule type" value="Genomic_DNA"/>
</dbReference>